<dbReference type="Gene3D" id="3.60.21.10">
    <property type="match status" value="1"/>
</dbReference>
<keyword evidence="3 4" id="KW-0119">Carbohydrate metabolism</keyword>
<comment type="cofactor">
    <cofactor evidence="4">
        <name>Mn(2+)</name>
        <dbReference type="ChEBI" id="CHEBI:29035"/>
    </cofactor>
</comment>
<dbReference type="Pfam" id="PF06874">
    <property type="entry name" value="FBPase_2"/>
    <property type="match status" value="1"/>
</dbReference>
<dbReference type="InterPro" id="IPR029052">
    <property type="entry name" value="Metallo-depent_PP-like"/>
</dbReference>
<dbReference type="GO" id="GO:0006094">
    <property type="term" value="P:gluconeogenesis"/>
    <property type="evidence" value="ECO:0007669"/>
    <property type="project" value="UniProtKB-UniRule"/>
</dbReference>
<gene>
    <name evidence="4" type="primary">fbp</name>
    <name evidence="5" type="ORF">RU96_GL002456</name>
</gene>
<dbReference type="EMBL" id="JXKG01000009">
    <property type="protein sequence ID" value="OJG15197.1"/>
    <property type="molecule type" value="Genomic_DNA"/>
</dbReference>
<evidence type="ECO:0000256" key="4">
    <source>
        <dbReference type="HAMAP-Rule" id="MF_01854"/>
    </source>
</evidence>
<dbReference type="PIRSF" id="PIRSF000906">
    <property type="entry name" value="FBPtase_Bacill"/>
    <property type="match status" value="1"/>
</dbReference>
<accession>A0A1L8R621</accession>
<name>A0A1L8R621_9ENTE</name>
<proteinExistence type="inferred from homology"/>
<dbReference type="OrthoDB" id="9779903at2"/>
<dbReference type="AlphaFoldDB" id="A0A1L8R621"/>
<dbReference type="InterPro" id="IPR009164">
    <property type="entry name" value="FBPtase_class3"/>
</dbReference>
<organism evidence="5 6">
    <name type="scientific">Enterococcus canintestini</name>
    <dbReference type="NCBI Taxonomy" id="317010"/>
    <lineage>
        <taxon>Bacteria</taxon>
        <taxon>Bacillati</taxon>
        <taxon>Bacillota</taxon>
        <taxon>Bacilli</taxon>
        <taxon>Lactobacillales</taxon>
        <taxon>Enterococcaceae</taxon>
        <taxon>Enterococcus</taxon>
    </lineage>
</organism>
<evidence type="ECO:0000256" key="2">
    <source>
        <dbReference type="ARBA" id="ARBA00023211"/>
    </source>
</evidence>
<dbReference type="UniPathway" id="UPA00138"/>
<reference evidence="5 6" key="1">
    <citation type="submission" date="2014-12" db="EMBL/GenBank/DDBJ databases">
        <title>Draft genome sequences of 29 type strains of Enterococci.</title>
        <authorList>
            <person name="Zhong Z."/>
            <person name="Sun Z."/>
            <person name="Liu W."/>
            <person name="Zhang W."/>
            <person name="Zhang H."/>
        </authorList>
    </citation>
    <scope>NUCLEOTIDE SEQUENCE [LARGE SCALE GENOMIC DNA]</scope>
    <source>
        <strain evidence="5 6">DSM 21207</strain>
    </source>
</reference>
<sequence length="640" mass="73460">MEEKYYQLLKEKFPQKEQVLTELINLEAIVQLPKGTEHFVSDLHGEFDAFDHVLRNGSGSVKEKVKECFQADPNVPIRDLCTLIYYPEEKLALQKATLTNTELIAYYEENIPYLLQVTNYAGRKYTRSKVRKALPPQFAYIIEELLTEVDTKKDKVDYFATIIQRIITLNQAPALITALAKTIQRLVVDHLHVVGDIYDRGPKPDFIMERLCTLPSVDIQWGNHDIVWLAAVAGSPVAVMNLLRISSRYGNLDILEERYGINLRPLANYAQKYYQPKTAFNVKAENIHEFSKSEQILLNQMQQATAILQFKLEGQLIERRPEFLLDQRNMLTFIDYTNQTITLQGQKYPLIDFQAPTIDPLNPLALTLEEENLVTRLLTSIQASEKLKRHMDFLIEAGAMYLCYNGNLLFHGCIPLHENGDLKSLRINGQNYAGKSLLDFYEEQVRKSYQNPHCHFDLATDMLWYLWTGERSSLFGKEAMTTFERYYIADKKTHREKKNAYYTLRNDETICQELLAEFDLPDYGHIINGHTPVKEKKGEDPIKANSKLIVIDGGYAKSYQKTTGIAGYTLLSNSYGMQLAAHQPFTSVTDAVINGTDIISVKRLVAEVPNRTKVKATNIGTKICREMADLQYLYQNFDKI</sequence>
<dbReference type="STRING" id="317010.RU96_GL002456"/>
<protein>
    <recommendedName>
        <fullName evidence="4">Fructose-1,6-bisphosphatase class 3</fullName>
        <shortName evidence="4">FBPase class 3</shortName>
        <ecNumber evidence="4">3.1.3.11</ecNumber>
    </recommendedName>
    <alternativeName>
        <fullName evidence="4">D-fructose-1,6-bisphosphate 1-phosphohydrolase class 3</fullName>
    </alternativeName>
</protein>
<dbReference type="EC" id="3.1.3.11" evidence="4"/>
<evidence type="ECO:0000256" key="1">
    <source>
        <dbReference type="ARBA" id="ARBA00022801"/>
    </source>
</evidence>
<comment type="catalytic activity">
    <reaction evidence="4">
        <text>beta-D-fructose 1,6-bisphosphate + H2O = beta-D-fructose 6-phosphate + phosphate</text>
        <dbReference type="Rhea" id="RHEA:11064"/>
        <dbReference type="ChEBI" id="CHEBI:15377"/>
        <dbReference type="ChEBI" id="CHEBI:32966"/>
        <dbReference type="ChEBI" id="CHEBI:43474"/>
        <dbReference type="ChEBI" id="CHEBI:57634"/>
        <dbReference type="EC" id="3.1.3.11"/>
    </reaction>
</comment>
<comment type="caution">
    <text evidence="5">The sequence shown here is derived from an EMBL/GenBank/DDBJ whole genome shotgun (WGS) entry which is preliminary data.</text>
</comment>
<evidence type="ECO:0000313" key="5">
    <source>
        <dbReference type="EMBL" id="OJG15197.1"/>
    </source>
</evidence>
<dbReference type="SUPFAM" id="SSF56300">
    <property type="entry name" value="Metallo-dependent phosphatases"/>
    <property type="match status" value="1"/>
</dbReference>
<keyword evidence="2 4" id="KW-0464">Manganese</keyword>
<dbReference type="Proteomes" id="UP000182835">
    <property type="component" value="Unassembled WGS sequence"/>
</dbReference>
<dbReference type="GO" id="GO:0042132">
    <property type="term" value="F:fructose 1,6-bisphosphate 1-phosphatase activity"/>
    <property type="evidence" value="ECO:0007669"/>
    <property type="project" value="UniProtKB-UniRule"/>
</dbReference>
<comment type="similarity">
    <text evidence="4">Belongs to the FBPase class 3 family.</text>
</comment>
<keyword evidence="1 4" id="KW-0378">Hydrolase</keyword>
<evidence type="ECO:0000256" key="3">
    <source>
        <dbReference type="ARBA" id="ARBA00023277"/>
    </source>
</evidence>
<dbReference type="RefSeq" id="WP_071864788.1">
    <property type="nucleotide sequence ID" value="NZ_JBHLVQ010000022.1"/>
</dbReference>
<evidence type="ECO:0000313" key="6">
    <source>
        <dbReference type="Proteomes" id="UP000182835"/>
    </source>
</evidence>
<comment type="pathway">
    <text evidence="4">Carbohydrate biosynthesis; gluconeogenesis.</text>
</comment>
<dbReference type="HAMAP" id="MF_01854">
    <property type="entry name" value="FBPase_class3"/>
    <property type="match status" value="1"/>
</dbReference>